<gene>
    <name evidence="2" type="ORF">FJTKL_14424</name>
</gene>
<evidence type="ECO:0000313" key="2">
    <source>
        <dbReference type="EMBL" id="KAL2278508.1"/>
    </source>
</evidence>
<evidence type="ECO:0000256" key="1">
    <source>
        <dbReference type="SAM" id="SignalP"/>
    </source>
</evidence>
<feature type="signal peptide" evidence="1">
    <location>
        <begin position="1"/>
        <end position="19"/>
    </location>
</feature>
<dbReference type="Proteomes" id="UP001600888">
    <property type="component" value="Unassembled WGS sequence"/>
</dbReference>
<reference evidence="2 3" key="1">
    <citation type="submission" date="2024-03" db="EMBL/GenBank/DDBJ databases">
        <title>A high-quality draft genome sequence of Diaporthe vaccinii, a causative agent of upright dieback and viscid rot disease in cranberry plants.</title>
        <authorList>
            <person name="Sarrasin M."/>
            <person name="Lang B.F."/>
            <person name="Burger G."/>
        </authorList>
    </citation>
    <scope>NUCLEOTIDE SEQUENCE [LARGE SCALE GENOMIC DNA]</scope>
    <source>
        <strain evidence="2 3">IS7</strain>
    </source>
</reference>
<sequence>MRATTTFLFIAGLVGTAMASADTIYYSDDTCDTEIDREGFSGFDTGDKAVPKGTKGIRVTRFTDVWYAYQDNDGNKCKGDLITKLDEIDGEEGCYKVEELGIGCTRLCDGNPGMGADPCAVTTA</sequence>
<dbReference type="EMBL" id="JBAWTH010000086">
    <property type="protein sequence ID" value="KAL2278508.1"/>
    <property type="molecule type" value="Genomic_DNA"/>
</dbReference>
<feature type="chain" id="PRO_5046069333" evidence="1">
    <location>
        <begin position="20"/>
        <end position="124"/>
    </location>
</feature>
<proteinExistence type="predicted"/>
<comment type="caution">
    <text evidence="2">The sequence shown here is derived from an EMBL/GenBank/DDBJ whole genome shotgun (WGS) entry which is preliminary data.</text>
</comment>
<organism evidence="2 3">
    <name type="scientific">Diaporthe vaccinii</name>
    <dbReference type="NCBI Taxonomy" id="105482"/>
    <lineage>
        <taxon>Eukaryota</taxon>
        <taxon>Fungi</taxon>
        <taxon>Dikarya</taxon>
        <taxon>Ascomycota</taxon>
        <taxon>Pezizomycotina</taxon>
        <taxon>Sordariomycetes</taxon>
        <taxon>Sordariomycetidae</taxon>
        <taxon>Diaporthales</taxon>
        <taxon>Diaporthaceae</taxon>
        <taxon>Diaporthe</taxon>
        <taxon>Diaporthe eres species complex</taxon>
    </lineage>
</organism>
<keyword evidence="1" id="KW-0732">Signal</keyword>
<accession>A0ABR4E7U2</accession>
<name>A0ABR4E7U2_9PEZI</name>
<keyword evidence="3" id="KW-1185">Reference proteome</keyword>
<evidence type="ECO:0000313" key="3">
    <source>
        <dbReference type="Proteomes" id="UP001600888"/>
    </source>
</evidence>
<protein>
    <submittedName>
        <fullName evidence="2">Uncharacterized protein</fullName>
    </submittedName>
</protein>